<gene>
    <name evidence="3" type="ORF">ACFQWG_12040</name>
</gene>
<dbReference type="NCBIfam" id="TIGR01076">
    <property type="entry name" value="sortase_fam"/>
    <property type="match status" value="1"/>
</dbReference>
<evidence type="ECO:0000256" key="1">
    <source>
        <dbReference type="ARBA" id="ARBA00022801"/>
    </source>
</evidence>
<keyword evidence="4" id="KW-1185">Reference proteome</keyword>
<comment type="caution">
    <text evidence="3">The sequence shown here is derived from an EMBL/GenBank/DDBJ whole genome shotgun (WGS) entry which is preliminary data.</text>
</comment>
<dbReference type="InterPro" id="IPR053465">
    <property type="entry name" value="Sortase_Class_E"/>
</dbReference>
<keyword evidence="2" id="KW-0472">Membrane</keyword>
<dbReference type="RefSeq" id="WP_380975641.1">
    <property type="nucleotide sequence ID" value="NZ_JBHTEF010000001.1"/>
</dbReference>
<feature type="transmembrane region" description="Helical" evidence="2">
    <location>
        <begin position="21"/>
        <end position="46"/>
    </location>
</feature>
<name>A0ABW2SP49_9ACTO</name>
<proteinExistence type="predicted"/>
<dbReference type="InterPro" id="IPR042003">
    <property type="entry name" value="Sortase_E"/>
</dbReference>
<organism evidence="3 4">
    <name type="scientific">Schaalia naturae</name>
    <dbReference type="NCBI Taxonomy" id="635203"/>
    <lineage>
        <taxon>Bacteria</taxon>
        <taxon>Bacillati</taxon>
        <taxon>Actinomycetota</taxon>
        <taxon>Actinomycetes</taxon>
        <taxon>Actinomycetales</taxon>
        <taxon>Actinomycetaceae</taxon>
        <taxon>Schaalia</taxon>
    </lineage>
</organism>
<keyword evidence="2" id="KW-1133">Transmembrane helix</keyword>
<dbReference type="CDD" id="cd05830">
    <property type="entry name" value="Sortase_E"/>
    <property type="match status" value="1"/>
</dbReference>
<reference evidence="4" key="1">
    <citation type="journal article" date="2019" name="Int. J. Syst. Evol. Microbiol.">
        <title>The Global Catalogue of Microorganisms (GCM) 10K type strain sequencing project: providing services to taxonomists for standard genome sequencing and annotation.</title>
        <authorList>
            <consortium name="The Broad Institute Genomics Platform"/>
            <consortium name="The Broad Institute Genome Sequencing Center for Infectious Disease"/>
            <person name="Wu L."/>
            <person name="Ma J."/>
        </authorList>
    </citation>
    <scope>NUCLEOTIDE SEQUENCE [LARGE SCALE GENOMIC DNA]</scope>
    <source>
        <strain evidence="4">CCUG 56698</strain>
    </source>
</reference>
<evidence type="ECO:0000313" key="3">
    <source>
        <dbReference type="EMBL" id="MFC7581926.1"/>
    </source>
</evidence>
<sequence>MAEHVRNLESRRRSGGAGVAAVGVVGELLITAAIVLGLFAFWQLYWTSWQVEGPRDQAVQQFEQDNPASSRTVGERHTDAPPVIDQPADGALYGVIHVPSWDWMKIPLAEGTSDQVLDQAFAGHYSETAQVGEIGNFSVAAHRRTYGNNFRHIDRLVAGDKVIVETADTYYVYTVDNHEIVSPDAAWVIAPVIGDQTFSQVPTERWMTMTTCHPEYGNSERYIVHLRFESWTPKDTGVPQELADEPAS</sequence>
<dbReference type="InterPro" id="IPR023365">
    <property type="entry name" value="Sortase_dom-sf"/>
</dbReference>
<dbReference type="NCBIfam" id="NF033747">
    <property type="entry name" value="class_E_sortase"/>
    <property type="match status" value="1"/>
</dbReference>
<evidence type="ECO:0000256" key="2">
    <source>
        <dbReference type="SAM" id="Phobius"/>
    </source>
</evidence>
<keyword evidence="1" id="KW-0378">Hydrolase</keyword>
<evidence type="ECO:0000313" key="4">
    <source>
        <dbReference type="Proteomes" id="UP001596527"/>
    </source>
</evidence>
<dbReference type="InterPro" id="IPR005754">
    <property type="entry name" value="Sortase"/>
</dbReference>
<dbReference type="EMBL" id="JBHTEF010000001">
    <property type="protein sequence ID" value="MFC7581926.1"/>
    <property type="molecule type" value="Genomic_DNA"/>
</dbReference>
<dbReference type="Proteomes" id="UP001596527">
    <property type="component" value="Unassembled WGS sequence"/>
</dbReference>
<keyword evidence="2" id="KW-0812">Transmembrane</keyword>
<accession>A0ABW2SP49</accession>
<protein>
    <submittedName>
        <fullName evidence="3">Class E sortase</fullName>
    </submittedName>
</protein>
<dbReference type="Gene3D" id="2.40.260.10">
    <property type="entry name" value="Sortase"/>
    <property type="match status" value="1"/>
</dbReference>
<dbReference type="Pfam" id="PF04203">
    <property type="entry name" value="Sortase"/>
    <property type="match status" value="1"/>
</dbReference>
<dbReference type="SUPFAM" id="SSF63817">
    <property type="entry name" value="Sortase"/>
    <property type="match status" value="1"/>
</dbReference>